<feature type="non-terminal residue" evidence="1">
    <location>
        <position position="1"/>
    </location>
</feature>
<dbReference type="AlphaFoldDB" id="A0AA44NEW9"/>
<dbReference type="EMBL" id="NEFA01000127">
    <property type="protein sequence ID" value="OYQ91131.1"/>
    <property type="molecule type" value="Genomic_DNA"/>
</dbReference>
<evidence type="ECO:0000313" key="2">
    <source>
        <dbReference type="Proteomes" id="UP000215827"/>
    </source>
</evidence>
<sequence>ALLGGFFVYRARDYDATERISRRSFTIMEIYPTRAYRMHIVIKHRILCIPTKNKLEDKK</sequence>
<dbReference type="Proteomes" id="UP000215827">
    <property type="component" value="Unassembled WGS sequence"/>
</dbReference>
<accession>A0AA44NEW9</accession>
<gene>
    <name evidence="1" type="ORF">B9P89_30155</name>
</gene>
<name>A0AA44NEW9_CITFR</name>
<comment type="caution">
    <text evidence="1">The sequence shown here is derived from an EMBL/GenBank/DDBJ whole genome shotgun (WGS) entry which is preliminary data.</text>
</comment>
<evidence type="ECO:0000313" key="1">
    <source>
        <dbReference type="EMBL" id="OYQ91131.1"/>
    </source>
</evidence>
<proteinExistence type="predicted"/>
<organism evidence="1 2">
    <name type="scientific">Citrobacter freundii</name>
    <dbReference type="NCBI Taxonomy" id="546"/>
    <lineage>
        <taxon>Bacteria</taxon>
        <taxon>Pseudomonadati</taxon>
        <taxon>Pseudomonadota</taxon>
        <taxon>Gammaproteobacteria</taxon>
        <taxon>Enterobacterales</taxon>
        <taxon>Enterobacteriaceae</taxon>
        <taxon>Citrobacter</taxon>
        <taxon>Citrobacter freundii complex</taxon>
    </lineage>
</organism>
<reference evidence="1 2" key="1">
    <citation type="submission" date="2017-04" db="EMBL/GenBank/DDBJ databases">
        <title>Emergence of KPC-2-producing Citrobacter isolates from sediments of a Chinese river.</title>
        <authorList>
            <person name="Zheng B."/>
        </authorList>
    </citation>
    <scope>NUCLEOTIDE SEQUENCE [LARGE SCALE GENOMIC DNA]</scope>
    <source>
        <strain evidence="1 2">C191</strain>
    </source>
</reference>
<protein>
    <submittedName>
        <fullName evidence="1">Uncharacterized protein</fullName>
    </submittedName>
</protein>